<name>A0A915YIN9_9BACT</name>
<dbReference type="EMBL" id="AP026867">
    <property type="protein sequence ID" value="BDS13578.1"/>
    <property type="molecule type" value="Genomic_DNA"/>
</dbReference>
<keyword evidence="2" id="KW-1185">Reference proteome</keyword>
<proteinExistence type="predicted"/>
<protein>
    <submittedName>
        <fullName evidence="1">Uncharacterized protein</fullName>
    </submittedName>
</protein>
<organism evidence="1 2">
    <name type="scientific">Aureispira anguillae</name>
    <dbReference type="NCBI Taxonomy" id="2864201"/>
    <lineage>
        <taxon>Bacteria</taxon>
        <taxon>Pseudomonadati</taxon>
        <taxon>Bacteroidota</taxon>
        <taxon>Saprospiria</taxon>
        <taxon>Saprospirales</taxon>
        <taxon>Saprospiraceae</taxon>
        <taxon>Aureispira</taxon>
    </lineage>
</organism>
<dbReference type="KEGG" id="aup:AsAng_0043170"/>
<reference evidence="1" key="1">
    <citation type="submission" date="2022-09" db="EMBL/GenBank/DDBJ databases">
        <title>Aureispira anguillicida sp. nov., isolated from Leptocephalus of Japanese eel Anguilla japonica.</title>
        <authorList>
            <person name="Yuasa K."/>
            <person name="Mekata T."/>
            <person name="Ikunari K."/>
        </authorList>
    </citation>
    <scope>NUCLEOTIDE SEQUENCE</scope>
    <source>
        <strain evidence="1">EL160426</strain>
    </source>
</reference>
<evidence type="ECO:0000313" key="2">
    <source>
        <dbReference type="Proteomes" id="UP001060919"/>
    </source>
</evidence>
<dbReference type="AlphaFoldDB" id="A0A915YIN9"/>
<accession>A0A915YIN9</accession>
<gene>
    <name evidence="1" type="ORF">AsAng_0043170</name>
</gene>
<evidence type="ECO:0000313" key="1">
    <source>
        <dbReference type="EMBL" id="BDS13578.1"/>
    </source>
</evidence>
<dbReference type="Proteomes" id="UP001060919">
    <property type="component" value="Chromosome"/>
</dbReference>
<sequence length="36" mass="4512">MEQYKENIDYLYHQKNQLKYDFINRNQGCLLKSIFL</sequence>